<dbReference type="Pfam" id="PF14435">
    <property type="entry name" value="SUKH-4"/>
    <property type="match status" value="1"/>
</dbReference>
<organism evidence="1 2">
    <name type="scientific">Kitasatospora arboriphila</name>
    <dbReference type="NCBI Taxonomy" id="258052"/>
    <lineage>
        <taxon>Bacteria</taxon>
        <taxon>Bacillati</taxon>
        <taxon>Actinomycetota</taxon>
        <taxon>Actinomycetes</taxon>
        <taxon>Kitasatosporales</taxon>
        <taxon>Streptomycetaceae</taxon>
        <taxon>Kitasatospora</taxon>
    </lineage>
</organism>
<comment type="caution">
    <text evidence="1">The sequence shown here is derived from an EMBL/GenBank/DDBJ whole genome shotgun (WGS) entry which is preliminary data.</text>
</comment>
<gene>
    <name evidence="1" type="ORF">GCM10009663_46700</name>
</gene>
<evidence type="ECO:0008006" key="3">
    <source>
        <dbReference type="Google" id="ProtNLM"/>
    </source>
</evidence>
<dbReference type="RefSeq" id="WP_344625608.1">
    <property type="nucleotide sequence ID" value="NZ_BAAALD010000048.1"/>
</dbReference>
<evidence type="ECO:0000313" key="2">
    <source>
        <dbReference type="Proteomes" id="UP001499987"/>
    </source>
</evidence>
<protein>
    <recommendedName>
        <fullName evidence="3">SUKH-4 immunity protein of toxin-antitoxin system</fullName>
    </recommendedName>
</protein>
<evidence type="ECO:0000313" key="1">
    <source>
        <dbReference type="EMBL" id="GAA1098547.1"/>
    </source>
</evidence>
<keyword evidence="2" id="KW-1185">Reference proteome</keyword>
<dbReference type="Proteomes" id="UP001499987">
    <property type="component" value="Unassembled WGS sequence"/>
</dbReference>
<sequence length="178" mass="19764">MVTHADLAAWAGPGNVHRASLRTVAGWDVPSAAKHLLTGVGVPITEQIVTDVPYQDGSSPQLVASDGRRFYRLTVARTPGSDLWQAFGVQPVTGEVHHIGWTGEARFANGSVERWLLSLHHFGRHLSRSRVLDDPFEDEDAALDELKALADDLREIDPAAFEGYEDFTWPAILDRWLW</sequence>
<dbReference type="InterPro" id="IPR025851">
    <property type="entry name" value="SUKH-4"/>
</dbReference>
<dbReference type="EMBL" id="BAAALD010000048">
    <property type="protein sequence ID" value="GAA1098547.1"/>
    <property type="molecule type" value="Genomic_DNA"/>
</dbReference>
<proteinExistence type="predicted"/>
<name>A0ABN1TQU6_9ACTN</name>
<accession>A0ABN1TQU6</accession>
<reference evidence="1 2" key="1">
    <citation type="journal article" date="2019" name="Int. J. Syst. Evol. Microbiol.">
        <title>The Global Catalogue of Microorganisms (GCM) 10K type strain sequencing project: providing services to taxonomists for standard genome sequencing and annotation.</title>
        <authorList>
            <consortium name="The Broad Institute Genomics Platform"/>
            <consortium name="The Broad Institute Genome Sequencing Center for Infectious Disease"/>
            <person name="Wu L."/>
            <person name="Ma J."/>
        </authorList>
    </citation>
    <scope>NUCLEOTIDE SEQUENCE [LARGE SCALE GENOMIC DNA]</scope>
    <source>
        <strain evidence="1 2">JCM 13002</strain>
    </source>
</reference>